<reference evidence="3" key="1">
    <citation type="journal article" date="2012" name="Science">
        <title>The Paleozoic origin of enzymatic lignin decomposition reconstructed from 31 fungal genomes.</title>
        <authorList>
            <person name="Floudas D."/>
            <person name="Binder M."/>
            <person name="Riley R."/>
            <person name="Barry K."/>
            <person name="Blanchette R.A."/>
            <person name="Henrissat B."/>
            <person name="Martinez A.T."/>
            <person name="Otillar R."/>
            <person name="Spatafora J.W."/>
            <person name="Yadav J.S."/>
            <person name="Aerts A."/>
            <person name="Benoit I."/>
            <person name="Boyd A."/>
            <person name="Carlson A."/>
            <person name="Copeland A."/>
            <person name="Coutinho P.M."/>
            <person name="de Vries R.P."/>
            <person name="Ferreira P."/>
            <person name="Findley K."/>
            <person name="Foster B."/>
            <person name="Gaskell J."/>
            <person name="Glotzer D."/>
            <person name="Gorecki P."/>
            <person name="Heitman J."/>
            <person name="Hesse C."/>
            <person name="Hori C."/>
            <person name="Igarashi K."/>
            <person name="Jurgens J.A."/>
            <person name="Kallen N."/>
            <person name="Kersten P."/>
            <person name="Kohler A."/>
            <person name="Kuees U."/>
            <person name="Kumar T.K.A."/>
            <person name="Kuo A."/>
            <person name="LaButti K."/>
            <person name="Larrondo L.F."/>
            <person name="Lindquist E."/>
            <person name="Ling A."/>
            <person name="Lombard V."/>
            <person name="Lucas S."/>
            <person name="Lundell T."/>
            <person name="Martin R."/>
            <person name="McLaughlin D.J."/>
            <person name="Morgenstern I."/>
            <person name="Morin E."/>
            <person name="Murat C."/>
            <person name="Nagy L.G."/>
            <person name="Nolan M."/>
            <person name="Ohm R.A."/>
            <person name="Patyshakuliyeva A."/>
            <person name="Rokas A."/>
            <person name="Ruiz-Duenas F.J."/>
            <person name="Sabat G."/>
            <person name="Salamov A."/>
            <person name="Samejima M."/>
            <person name="Schmutz J."/>
            <person name="Slot J.C."/>
            <person name="St John F."/>
            <person name="Stenlid J."/>
            <person name="Sun H."/>
            <person name="Sun S."/>
            <person name="Syed K."/>
            <person name="Tsang A."/>
            <person name="Wiebenga A."/>
            <person name="Young D."/>
            <person name="Pisabarro A."/>
            <person name="Eastwood D.C."/>
            <person name="Martin F."/>
            <person name="Cullen D."/>
            <person name="Grigoriev I.V."/>
            <person name="Hibbett D.S."/>
        </authorList>
    </citation>
    <scope>NUCLEOTIDE SEQUENCE [LARGE SCALE GENOMIC DNA]</scope>
    <source>
        <strain evidence="3">TFB10046</strain>
    </source>
</reference>
<protein>
    <submittedName>
        <fullName evidence="2">Uncharacterized protein</fullName>
    </submittedName>
</protein>
<feature type="region of interest" description="Disordered" evidence="1">
    <location>
        <begin position="318"/>
        <end position="365"/>
    </location>
</feature>
<sequence>MDCSADFSDTNSEDALLDQLLDVDRTPRPSAAQRRMPRHPRRSSSRSSVSSAASSEYFSFSGSIADEDTAAEPQTSRPIPLRATRSQTREQTAKLPPREGSVVLLEATDAHESRAIDFAAPFNDPLPEHLVSRNMPEPVRIIADNLCRAWDAHWVLSEELLNDACAHAALWPSTQLNRVFGLTCLILDNYPDWDMPSAIRDVLPATKWSSGGTQYAPSNMMVQLNLWSPVNRACVRCSEKSRVTICAVSADVPDGKCWFCGVSRKACTLAVHFDNEIRPGDSADEGAQNETWQMVLKKGKHKRDVLPSASAATIKKALQNESTAVKSRPSKRSAQKRSTGLSNRAGKSTTSMTCSPSWTASEADSDAEASTLPLVGHGDALGGAIMAHVSYPSLSDEETAINREPMVYRRATGNGVSMSASDPAVGAESVGDALKGIRDVVVMLSKDIAEMVREEQQVQQRAMSELQGLKAQLASTTVQSTGPGAVVPIQGATLAALRIGPCEAFRADGANVSDLVETLITELPHGYDFCLPVSVRRGRNPKFAMACFEDATDRDMILKEWLAADGKHSEITVVPDEVAR</sequence>
<organism evidence="2 3">
    <name type="scientific">Auricularia subglabra (strain TFB-10046 / SS5)</name>
    <name type="common">White-rot fungus</name>
    <name type="synonym">Auricularia delicata (strain TFB10046)</name>
    <dbReference type="NCBI Taxonomy" id="717982"/>
    <lineage>
        <taxon>Eukaryota</taxon>
        <taxon>Fungi</taxon>
        <taxon>Dikarya</taxon>
        <taxon>Basidiomycota</taxon>
        <taxon>Agaricomycotina</taxon>
        <taxon>Agaricomycetes</taxon>
        <taxon>Auriculariales</taxon>
        <taxon>Auriculariaceae</taxon>
        <taxon>Auricularia</taxon>
    </lineage>
</organism>
<dbReference type="AlphaFoldDB" id="J0WL52"/>
<dbReference type="EMBL" id="JH688482">
    <property type="protein sequence ID" value="EJD33028.1"/>
    <property type="molecule type" value="Genomic_DNA"/>
</dbReference>
<feature type="compositionally biased region" description="Low complexity" evidence="1">
    <location>
        <begin position="45"/>
        <end position="64"/>
    </location>
</feature>
<gene>
    <name evidence="2" type="ORF">AURDEDRAFT_177883</name>
</gene>
<dbReference type="InParanoid" id="J0WL52"/>
<feature type="compositionally biased region" description="Polar residues" evidence="1">
    <location>
        <begin position="336"/>
        <end position="359"/>
    </location>
</feature>
<dbReference type="KEGG" id="adl:AURDEDRAFT_177883"/>
<evidence type="ECO:0000256" key="1">
    <source>
        <dbReference type="SAM" id="MobiDB-lite"/>
    </source>
</evidence>
<dbReference type="Proteomes" id="UP000006514">
    <property type="component" value="Unassembled WGS sequence"/>
</dbReference>
<name>J0WL52_AURST</name>
<feature type="region of interest" description="Disordered" evidence="1">
    <location>
        <begin position="1"/>
        <end position="96"/>
    </location>
</feature>
<feature type="compositionally biased region" description="Basic residues" evidence="1">
    <location>
        <begin position="35"/>
        <end position="44"/>
    </location>
</feature>
<proteinExistence type="predicted"/>
<evidence type="ECO:0000313" key="2">
    <source>
        <dbReference type="EMBL" id="EJD33028.1"/>
    </source>
</evidence>
<accession>J0WL52</accession>
<evidence type="ECO:0000313" key="3">
    <source>
        <dbReference type="Proteomes" id="UP000006514"/>
    </source>
</evidence>
<keyword evidence="3" id="KW-1185">Reference proteome</keyword>